<keyword evidence="1" id="KW-0812">Transmembrane</keyword>
<dbReference type="EMBL" id="SHOA02000220">
    <property type="protein sequence ID" value="TDH64849.1"/>
    <property type="molecule type" value="Genomic_DNA"/>
</dbReference>
<dbReference type="PANTHER" id="PTHR34496:SF6">
    <property type="entry name" value="GLYCOSYLTRANSFERASE 2-LIKE DOMAIN-CONTAINING PROTEIN"/>
    <property type="match status" value="1"/>
</dbReference>
<proteinExistence type="predicted"/>
<reference evidence="2 3" key="1">
    <citation type="journal article" date="2021" name="Genome Biol.">
        <title>AFLAP: assembly-free linkage analysis pipeline using k-mers from genome sequencing data.</title>
        <authorList>
            <person name="Fletcher K."/>
            <person name="Zhang L."/>
            <person name="Gil J."/>
            <person name="Han R."/>
            <person name="Cavanaugh K."/>
            <person name="Michelmore R."/>
        </authorList>
    </citation>
    <scope>NUCLEOTIDE SEQUENCE [LARGE SCALE GENOMIC DNA]</scope>
    <source>
        <strain evidence="2 3">SF5</strain>
    </source>
</reference>
<keyword evidence="1" id="KW-0472">Membrane</keyword>
<name>A0A976FEI4_BRELC</name>
<feature type="transmembrane region" description="Helical" evidence="1">
    <location>
        <begin position="59"/>
        <end position="79"/>
    </location>
</feature>
<dbReference type="PANTHER" id="PTHR34496">
    <property type="entry name" value="GLCNAC TRANSFERASE-RELATED"/>
    <property type="match status" value="1"/>
</dbReference>
<sequence>MLLQMKILWMTAFTFQTQRPQMTLQTPMAALGLPQSRDRGRTVALSPIKEINRDRRRGAIMVVVATALCACVIMTWRIIMQLPSSIAFVAIAPPHRSQHETLLRDAKQNFFSNKQQQMAVEHQYNNQNQTRGFHDEKQIVMVLTHFRDSDTCAQLIINARDTASLAIRIHFRIFEELYLTQEYTCVQRFCELEAEECKRMLRSRQLQTQRRDASGALGETVARYLAEGMVERKFQNDFYLSVDSAIVVFTENWDLKLLKQWYSVGNVMAILSVAPKAIELRGLSNSTMLVHCSARIHSKSLDAVVEFNAPEPMPRQGTALLSPILQTQYSELFHFGPTRALFDVRSDPHTPLISIGHEYARATRFWTRGYDFYAPNDDVLFARYLWKEPFLPMSSQSMNDDTVKWRQRRVDEANRRIRRLLGLPVSILDGQLEQFETYALGSIRSMEAWQQFSGVNPRKAYNESTTNQFSRCSAIANGKVHYVSF</sequence>
<evidence type="ECO:0000313" key="2">
    <source>
        <dbReference type="EMBL" id="TDH64849.1"/>
    </source>
</evidence>
<evidence type="ECO:0000313" key="3">
    <source>
        <dbReference type="Proteomes" id="UP000294530"/>
    </source>
</evidence>
<organism evidence="2 3">
    <name type="scientific">Bremia lactucae</name>
    <name type="common">Lettuce downy mildew</name>
    <dbReference type="NCBI Taxonomy" id="4779"/>
    <lineage>
        <taxon>Eukaryota</taxon>
        <taxon>Sar</taxon>
        <taxon>Stramenopiles</taxon>
        <taxon>Oomycota</taxon>
        <taxon>Peronosporomycetes</taxon>
        <taxon>Peronosporales</taxon>
        <taxon>Peronosporaceae</taxon>
        <taxon>Bremia</taxon>
    </lineage>
</organism>
<dbReference type="GeneID" id="94352573"/>
<protein>
    <submittedName>
        <fullName evidence="2">Uncharacterized protein</fullName>
    </submittedName>
</protein>
<accession>A0A976FEI4</accession>
<dbReference type="Proteomes" id="UP000294530">
    <property type="component" value="Unassembled WGS sequence"/>
</dbReference>
<dbReference type="InterPro" id="IPR021067">
    <property type="entry name" value="Glycosyltransferase"/>
</dbReference>
<gene>
    <name evidence="2" type="ORF">CCR75_008855</name>
</gene>
<dbReference type="RefSeq" id="XP_067814348.1">
    <property type="nucleotide sequence ID" value="XM_067966902.1"/>
</dbReference>
<comment type="caution">
    <text evidence="2">The sequence shown here is derived from an EMBL/GenBank/DDBJ whole genome shotgun (WGS) entry which is preliminary data.</text>
</comment>
<dbReference type="OrthoDB" id="61578at2759"/>
<dbReference type="Pfam" id="PF11397">
    <property type="entry name" value="GlcNAc"/>
    <property type="match status" value="1"/>
</dbReference>
<dbReference type="AlphaFoldDB" id="A0A976FEI4"/>
<keyword evidence="3" id="KW-1185">Reference proteome</keyword>
<evidence type="ECO:0000256" key="1">
    <source>
        <dbReference type="SAM" id="Phobius"/>
    </source>
</evidence>
<dbReference type="KEGG" id="blac:94352573"/>
<keyword evidence="1" id="KW-1133">Transmembrane helix</keyword>